<evidence type="ECO:0000256" key="8">
    <source>
        <dbReference type="HAMAP-Rule" id="MF_00461"/>
    </source>
</evidence>
<dbReference type="InterPro" id="IPR010208">
    <property type="entry name" value="Ion_transpt_RnfC/RsxC"/>
</dbReference>
<feature type="binding site" evidence="8">
    <location>
        <position position="382"/>
    </location>
    <ligand>
        <name>[4Fe-4S] cluster</name>
        <dbReference type="ChEBI" id="CHEBI:49883"/>
        <label>1</label>
    </ligand>
</feature>
<keyword evidence="7 8" id="KW-0411">Iron-sulfur</keyword>
<evidence type="ECO:0000259" key="10">
    <source>
        <dbReference type="PROSITE" id="PS51379"/>
    </source>
</evidence>
<dbReference type="InterPro" id="IPR011538">
    <property type="entry name" value="Nuo51_FMN-bd"/>
</dbReference>
<dbReference type="NCBIfam" id="TIGR01945">
    <property type="entry name" value="rnfC"/>
    <property type="match status" value="1"/>
</dbReference>
<keyword evidence="1 8" id="KW-0813">Transport</keyword>
<name>A0ABV2CLL8_9RHOO</name>
<dbReference type="PROSITE" id="PS00198">
    <property type="entry name" value="4FE4S_FER_1"/>
    <property type="match status" value="1"/>
</dbReference>
<dbReference type="EMBL" id="JBEWLZ010000001">
    <property type="protein sequence ID" value="MET1488753.1"/>
    <property type="molecule type" value="Genomic_DNA"/>
</dbReference>
<feature type="binding site" evidence="8">
    <location>
        <position position="418"/>
    </location>
    <ligand>
        <name>[4Fe-4S] cluster</name>
        <dbReference type="ChEBI" id="CHEBI:49883"/>
        <label>2</label>
    </ligand>
</feature>
<dbReference type="Gene3D" id="3.40.50.11540">
    <property type="entry name" value="NADH-ubiquinone oxidoreductase 51kDa subunit"/>
    <property type="match status" value="1"/>
</dbReference>
<dbReference type="Pfam" id="PF01512">
    <property type="entry name" value="Complex1_51K"/>
    <property type="match status" value="1"/>
</dbReference>
<dbReference type="HAMAP" id="MF_00461">
    <property type="entry name" value="RsxC_RnfC"/>
    <property type="match status" value="1"/>
</dbReference>
<keyword evidence="12" id="KW-1185">Reference proteome</keyword>
<dbReference type="Pfam" id="PF13375">
    <property type="entry name" value="RnfC_N"/>
    <property type="match status" value="1"/>
</dbReference>
<dbReference type="Proteomes" id="UP001548590">
    <property type="component" value="Unassembled WGS sequence"/>
</dbReference>
<comment type="function">
    <text evidence="8">Part of a membrane-bound complex that couples electron transfer with translocation of ions across the membrane.</text>
</comment>
<feature type="domain" description="4Fe-4S ferredoxin-type" evidence="10">
    <location>
        <begin position="406"/>
        <end position="435"/>
    </location>
</feature>
<dbReference type="PANTHER" id="PTHR43034:SF2">
    <property type="entry name" value="ION-TRANSLOCATING OXIDOREDUCTASE COMPLEX SUBUNIT C"/>
    <property type="match status" value="1"/>
</dbReference>
<evidence type="ECO:0000256" key="2">
    <source>
        <dbReference type="ARBA" id="ARBA00022485"/>
    </source>
</evidence>
<gene>
    <name evidence="11" type="primary">rsxC</name>
    <name evidence="8" type="synonym">rnfC</name>
    <name evidence="11" type="ORF">ABVT11_02855</name>
</gene>
<dbReference type="Gene3D" id="3.30.70.20">
    <property type="match status" value="1"/>
</dbReference>
<keyword evidence="4 8" id="KW-0677">Repeat</keyword>
<dbReference type="InterPro" id="IPR017900">
    <property type="entry name" value="4Fe4S_Fe_S_CS"/>
</dbReference>
<dbReference type="Pfam" id="PF12838">
    <property type="entry name" value="Fer4_7"/>
    <property type="match status" value="1"/>
</dbReference>
<dbReference type="PROSITE" id="PS51379">
    <property type="entry name" value="4FE4S_FER_2"/>
    <property type="match status" value="2"/>
</dbReference>
<evidence type="ECO:0000313" key="11">
    <source>
        <dbReference type="EMBL" id="MET1488753.1"/>
    </source>
</evidence>
<dbReference type="SUPFAM" id="SSF142019">
    <property type="entry name" value="Nqo1 FMN-binding domain-like"/>
    <property type="match status" value="1"/>
</dbReference>
<feature type="region of interest" description="Disordered" evidence="9">
    <location>
        <begin position="462"/>
        <end position="487"/>
    </location>
</feature>
<dbReference type="InterPro" id="IPR019554">
    <property type="entry name" value="Soluble_ligand-bd"/>
</dbReference>
<reference evidence="11 12" key="1">
    <citation type="submission" date="2024-07" db="EMBL/GenBank/DDBJ databases">
        <title>Uliginosibacterium paludis KCTC:42655.</title>
        <authorList>
            <person name="Kim M.K."/>
        </authorList>
    </citation>
    <scope>NUCLEOTIDE SEQUENCE [LARGE SCALE GENOMIC DNA]</scope>
    <source>
        <strain evidence="11 12">KCTC 42655</strain>
    </source>
</reference>
<dbReference type="PANTHER" id="PTHR43034">
    <property type="entry name" value="ION-TRANSLOCATING OXIDOREDUCTASE COMPLEX SUBUNIT C"/>
    <property type="match status" value="1"/>
</dbReference>
<feature type="binding site" evidence="8">
    <location>
        <position position="376"/>
    </location>
    <ligand>
        <name>[4Fe-4S] cluster</name>
        <dbReference type="ChEBI" id="CHEBI:49883"/>
        <label>1</label>
    </ligand>
</feature>
<dbReference type="NCBIfam" id="NF003454">
    <property type="entry name" value="PRK05035.1"/>
    <property type="match status" value="1"/>
</dbReference>
<protein>
    <recommendedName>
        <fullName evidence="8">Ion-translocating oxidoreductase complex subunit C</fullName>
        <ecNumber evidence="8">7.-.-.-</ecNumber>
    </recommendedName>
    <alternativeName>
        <fullName evidence="8">Rnf electron transport complex subunit C</fullName>
    </alternativeName>
</protein>
<keyword evidence="6 8" id="KW-0408">Iron</keyword>
<evidence type="ECO:0000256" key="1">
    <source>
        <dbReference type="ARBA" id="ARBA00022448"/>
    </source>
</evidence>
<evidence type="ECO:0000256" key="4">
    <source>
        <dbReference type="ARBA" id="ARBA00022737"/>
    </source>
</evidence>
<evidence type="ECO:0000256" key="5">
    <source>
        <dbReference type="ARBA" id="ARBA00022982"/>
    </source>
</evidence>
<sequence length="506" mass="53719">MPSIVIPPIRRLLQRWGVHPDSHKYPAAALDIEEAGLPPILYLPLSQHVGAPARVIVEVGERVLRGQLIASTGGKISAPLHAPTSGTVMAIAETVVPHASGLTDMAIHLQPDGLDEWCELKPELYPINLSAREIAERVEDAGIVGMGGASFPSAVKLSLGERSKITTLILNGSECEPYLSCDDRLMQENAHDIVEGARLMLKATGASRVLAGIEDNKPEAILAMKLAAKPYPEVHIVKIPSRYPMGADRQLIKMLTGIEAPADGRAADVGVLVHNVGTANAVYRAVRYGEPLTERVVTVAGGSVKAPRNLRVRLGTPMGWLFERCGGFRVPPARVVSGGPMMGIGVQNLDMPIVKGTSGSLALSAAEVGEREASACIRCGSCVSACPVGLLPLEMAARIHANALNEAADIGLDDCLTCGACGFICPSRIPLVQYFQHAKGELAARARESKRMDTIKALTEAKTERVEREAREKAEANARRKAEREKAAAEAAAKKAAVAAAQETEA</sequence>
<dbReference type="Pfam" id="PF10531">
    <property type="entry name" value="SLBB"/>
    <property type="match status" value="1"/>
</dbReference>
<keyword evidence="3 8" id="KW-0479">Metal-binding</keyword>
<feature type="binding site" evidence="8">
    <location>
        <position position="421"/>
    </location>
    <ligand>
        <name>[4Fe-4S] cluster</name>
        <dbReference type="ChEBI" id="CHEBI:49883"/>
        <label>2</label>
    </ligand>
</feature>
<keyword evidence="5 8" id="KW-0249">Electron transport</keyword>
<dbReference type="InterPro" id="IPR017896">
    <property type="entry name" value="4Fe4S_Fe-S-bd"/>
</dbReference>
<dbReference type="RefSeq" id="WP_345927149.1">
    <property type="nucleotide sequence ID" value="NZ_JBDIVF010000003.1"/>
</dbReference>
<feature type="binding site" evidence="8">
    <location>
        <position position="386"/>
    </location>
    <ligand>
        <name>[4Fe-4S] cluster</name>
        <dbReference type="ChEBI" id="CHEBI:49883"/>
        <label>2</label>
    </ligand>
</feature>
<keyword evidence="2 8" id="KW-0004">4Fe-4S</keyword>
<evidence type="ECO:0000313" key="12">
    <source>
        <dbReference type="Proteomes" id="UP001548590"/>
    </source>
</evidence>
<evidence type="ECO:0000256" key="6">
    <source>
        <dbReference type="ARBA" id="ARBA00023004"/>
    </source>
</evidence>
<dbReference type="SUPFAM" id="SSF46548">
    <property type="entry name" value="alpha-helical ferredoxin"/>
    <property type="match status" value="1"/>
</dbReference>
<organism evidence="11 12">
    <name type="scientific">Uliginosibacterium paludis</name>
    <dbReference type="NCBI Taxonomy" id="1615952"/>
    <lineage>
        <taxon>Bacteria</taxon>
        <taxon>Pseudomonadati</taxon>
        <taxon>Pseudomonadota</taxon>
        <taxon>Betaproteobacteria</taxon>
        <taxon>Rhodocyclales</taxon>
        <taxon>Zoogloeaceae</taxon>
        <taxon>Uliginosibacterium</taxon>
    </lineage>
</organism>
<accession>A0ABV2CLL8</accession>
<comment type="caution">
    <text evidence="11">The sequence shown here is derived from an EMBL/GenBank/DDBJ whole genome shotgun (WGS) entry which is preliminary data.</text>
</comment>
<keyword evidence="8" id="KW-1278">Translocase</keyword>
<dbReference type="InterPro" id="IPR026902">
    <property type="entry name" value="RnfC_N"/>
</dbReference>
<evidence type="ECO:0000256" key="3">
    <source>
        <dbReference type="ARBA" id="ARBA00022723"/>
    </source>
</evidence>
<keyword evidence="8" id="KW-0472">Membrane</keyword>
<keyword evidence="8" id="KW-0997">Cell inner membrane</keyword>
<proteinExistence type="inferred from homology"/>
<comment type="subcellular location">
    <subcellularLocation>
        <location evidence="8">Cell inner membrane</location>
        <topology evidence="8">Peripheral membrane protein</topology>
    </subcellularLocation>
</comment>
<keyword evidence="8" id="KW-1003">Cell membrane</keyword>
<comment type="similarity">
    <text evidence="8">Belongs to the 4Fe4S bacterial-type ferredoxin family. RnfC subfamily.</text>
</comment>
<feature type="binding site" evidence="8">
    <location>
        <position position="425"/>
    </location>
    <ligand>
        <name>[4Fe-4S] cluster</name>
        <dbReference type="ChEBI" id="CHEBI:49883"/>
        <label>1</label>
    </ligand>
</feature>
<dbReference type="InterPro" id="IPR037225">
    <property type="entry name" value="Nuo51_FMN-bd_sf"/>
</dbReference>
<feature type="binding site" evidence="8">
    <location>
        <position position="415"/>
    </location>
    <ligand>
        <name>[4Fe-4S] cluster</name>
        <dbReference type="ChEBI" id="CHEBI:49883"/>
        <label>2</label>
    </ligand>
</feature>
<feature type="binding site" evidence="8">
    <location>
        <position position="379"/>
    </location>
    <ligand>
        <name>[4Fe-4S] cluster</name>
        <dbReference type="ChEBI" id="CHEBI:49883"/>
        <label>1</label>
    </ligand>
</feature>
<feature type="domain" description="4Fe-4S ferredoxin-type" evidence="10">
    <location>
        <begin position="367"/>
        <end position="396"/>
    </location>
</feature>
<evidence type="ECO:0000256" key="7">
    <source>
        <dbReference type="ARBA" id="ARBA00023014"/>
    </source>
</evidence>
<comment type="subunit">
    <text evidence="8">The complex is composed of six subunits: RnfA, RnfB, RnfC, RnfD, RnfE and RnfG.</text>
</comment>
<comment type="cofactor">
    <cofactor evidence="8">
        <name>[4Fe-4S] cluster</name>
        <dbReference type="ChEBI" id="CHEBI:49883"/>
    </cofactor>
    <text evidence="8">Binds 2 [4Fe-4S] clusters per subunit.</text>
</comment>
<evidence type="ECO:0000256" key="9">
    <source>
        <dbReference type="SAM" id="MobiDB-lite"/>
    </source>
</evidence>
<dbReference type="EC" id="7.-.-.-" evidence="8"/>